<feature type="transmembrane region" description="Helical" evidence="10">
    <location>
        <begin position="121"/>
        <end position="138"/>
    </location>
</feature>
<evidence type="ECO:0000256" key="7">
    <source>
        <dbReference type="ARBA" id="ARBA00023136"/>
    </source>
</evidence>
<dbReference type="GO" id="GO:0005524">
    <property type="term" value="F:ATP binding"/>
    <property type="evidence" value="ECO:0007669"/>
    <property type="project" value="InterPro"/>
</dbReference>
<keyword evidence="5 10" id="KW-1133">Transmembrane helix</keyword>
<feature type="domain" description="Pyruvate phosphate dikinase AMP/ATP-binding" evidence="12">
    <location>
        <begin position="264"/>
        <end position="451"/>
    </location>
</feature>
<dbReference type="InterPro" id="IPR036637">
    <property type="entry name" value="Phosphohistidine_dom_sf"/>
</dbReference>
<sequence length="966" mass="105216">MSLMQVWGVFLIFVLCPVLGALPLIEWIVRGLTGKRLSKLGTGNVSVSAAFYHGGRAAGILAVLSEAAKGIAAVLLARQFFPAESLWEVVALMALVMGRYWGGRGAGTTNVVWGFLLHDPVAAGLVALIGGIGFTVLRDRTLGKLSVLVLMPILVALLHPYSGKRVAITALLSLLLAWIYQKIPDDLDLSAEEAQEESKRVFQFFRGDRALLSLDQALSPAKVGSKAATLATLKRLGYAVPDGWVLPPGDDPAPLLTALSPSADAPLVVRSSAIGEDSDTASAAGQYESFLEITSPPALEQAILRCQESYNLPRAVQYRQRQGSAEGGMAVLVQRQVAGAFSGVAFSRDPIQRQGEALVIEALPGRADQVVSGRVTPESYRVWLPESPEDTPDPEAFPIEGTGDVPLAVIRRVALLTRQIEAQFHGVPQDVEWSYDGQQVWILQARPITTLVPIWTRKIAAEVIPGFIRPLTWSINRPLTCGVWGEIFTIVLGNRAQGLDFEETATLHHSAAYFNATLLGDIFRRMGLPAESLEFLTRGAKFSKPPLGSTLQNLPGLLRLVQRERRLLKEFTQRDRQQFAPALANLAARPADSLATADLLDRIDQILELLRPATYFNILAPLGFAARRALFRVDEAALDNSVMPEVAAVRSLQTLAQQVRSHLPAPPADPDVLLMQLGETPAGRDILHQFDQFLDRYGYLSEVGTDIAVPTWREAPQAVQRQLAQFAQLDQFATVPAAPQSRPPAGKVRTVQQRLDLKGRVAEVYNRLLADLRWSIVALEQRWLADGLLNAAGDIFFLEISEIRAVVTEQDADWGLVKRRVQERRSRFEEDSQQTMIPLLAYGHEPPRPVAQPEQPALSRLIGIGASPGVAVGTVVVVRSPQDAPPLDRSYILVVPYTDAGWAPLLAQAGGLIAEVGGRLSHGAIVAREYQVPAVMNLASATQRLRSGQRVRLDGETGVVEVMEPE</sequence>
<dbReference type="GO" id="GO:0008654">
    <property type="term" value="P:phospholipid biosynthetic process"/>
    <property type="evidence" value="ECO:0007669"/>
    <property type="project" value="UniProtKB-KW"/>
</dbReference>
<evidence type="ECO:0000256" key="4">
    <source>
        <dbReference type="ARBA" id="ARBA00022692"/>
    </source>
</evidence>
<evidence type="ECO:0000256" key="3">
    <source>
        <dbReference type="ARBA" id="ARBA00022679"/>
    </source>
</evidence>
<dbReference type="Gene3D" id="3.30.470.20">
    <property type="entry name" value="ATP-grasp fold, B domain"/>
    <property type="match status" value="2"/>
</dbReference>
<evidence type="ECO:0000259" key="11">
    <source>
        <dbReference type="Pfam" id="PF00391"/>
    </source>
</evidence>
<dbReference type="SUPFAM" id="SSF52009">
    <property type="entry name" value="Phosphohistidine domain"/>
    <property type="match status" value="1"/>
</dbReference>
<dbReference type="InterPro" id="IPR002192">
    <property type="entry name" value="PPDK_AMP/ATP-bd"/>
</dbReference>
<dbReference type="InterPro" id="IPR013815">
    <property type="entry name" value="ATP_grasp_subdomain_1"/>
</dbReference>
<evidence type="ECO:0000256" key="2">
    <source>
        <dbReference type="ARBA" id="ARBA00022516"/>
    </source>
</evidence>
<dbReference type="SMART" id="SM01207">
    <property type="entry name" value="G3P_acyltransf"/>
    <property type="match status" value="1"/>
</dbReference>
<evidence type="ECO:0000256" key="10">
    <source>
        <dbReference type="SAM" id="Phobius"/>
    </source>
</evidence>
<dbReference type="EMBL" id="CP053661">
    <property type="protein sequence ID" value="QKD84973.1"/>
    <property type="molecule type" value="Genomic_DNA"/>
</dbReference>
<accession>A0A6M8BQN5</accession>
<dbReference type="InterPro" id="IPR051549">
    <property type="entry name" value="PEP_Utilizing_Enz"/>
</dbReference>
<evidence type="ECO:0000259" key="12">
    <source>
        <dbReference type="Pfam" id="PF01326"/>
    </source>
</evidence>
<dbReference type="Proteomes" id="UP000505210">
    <property type="component" value="Chromosome"/>
</dbReference>
<keyword evidence="13" id="KW-0418">Kinase</keyword>
<evidence type="ECO:0000256" key="1">
    <source>
        <dbReference type="ARBA" id="ARBA00022475"/>
    </source>
</evidence>
<dbReference type="AlphaFoldDB" id="A0A6M8BQN5"/>
<evidence type="ECO:0000256" key="5">
    <source>
        <dbReference type="ARBA" id="ARBA00022989"/>
    </source>
</evidence>
<dbReference type="Gene3D" id="3.50.30.10">
    <property type="entry name" value="Phosphohistidine domain"/>
    <property type="match status" value="1"/>
</dbReference>
<dbReference type="Gene3D" id="3.30.1490.20">
    <property type="entry name" value="ATP-grasp fold, A domain"/>
    <property type="match status" value="1"/>
</dbReference>
<evidence type="ECO:0000256" key="8">
    <source>
        <dbReference type="ARBA" id="ARBA00023209"/>
    </source>
</evidence>
<dbReference type="GO" id="GO:0005886">
    <property type="term" value="C:plasma membrane"/>
    <property type="evidence" value="ECO:0007669"/>
    <property type="project" value="InterPro"/>
</dbReference>
<dbReference type="Pfam" id="PF01326">
    <property type="entry name" value="PPDK_N"/>
    <property type="match status" value="1"/>
</dbReference>
<dbReference type="GO" id="GO:0016301">
    <property type="term" value="F:kinase activity"/>
    <property type="evidence" value="ECO:0007669"/>
    <property type="project" value="UniProtKB-KW"/>
</dbReference>
<dbReference type="PANTHER" id="PTHR43615">
    <property type="entry name" value="PHOSPHOENOLPYRUVATE SYNTHASE-RELATED"/>
    <property type="match status" value="1"/>
</dbReference>
<protein>
    <submittedName>
        <fullName evidence="13">Pyruvate phosphate dikinase PEP/pyruvate-binding protein</fullName>
    </submittedName>
</protein>
<keyword evidence="1" id="KW-1003">Cell membrane</keyword>
<feature type="transmembrane region" description="Helical" evidence="10">
    <location>
        <begin position="6"/>
        <end position="29"/>
    </location>
</feature>
<organism evidence="13 14">
    <name type="scientific">Thermoleptolyngbya sichuanensis A183</name>
    <dbReference type="NCBI Taxonomy" id="2737172"/>
    <lineage>
        <taxon>Bacteria</taxon>
        <taxon>Bacillati</taxon>
        <taxon>Cyanobacteriota</taxon>
        <taxon>Cyanophyceae</taxon>
        <taxon>Oculatellales</taxon>
        <taxon>Oculatellaceae</taxon>
        <taxon>Thermoleptolyngbya</taxon>
        <taxon>Thermoleptolyngbya sichuanensis</taxon>
    </lineage>
</organism>
<keyword evidence="7 10" id="KW-0472">Membrane</keyword>
<keyword evidence="9" id="KW-1208">Phospholipid metabolism</keyword>
<keyword evidence="14" id="KW-1185">Reference proteome</keyword>
<dbReference type="PANTHER" id="PTHR43615:SF1">
    <property type="entry name" value="PPDK_N DOMAIN-CONTAINING PROTEIN"/>
    <property type="match status" value="1"/>
</dbReference>
<dbReference type="Pfam" id="PF00391">
    <property type="entry name" value="PEP-utilizers"/>
    <property type="match status" value="1"/>
</dbReference>
<feature type="transmembrane region" description="Helical" evidence="10">
    <location>
        <begin position="85"/>
        <end position="101"/>
    </location>
</feature>
<name>A0A6M8BQN5_9CYAN</name>
<feature type="domain" description="PEP-utilising enzyme mobile" evidence="11">
    <location>
        <begin position="890"/>
        <end position="958"/>
    </location>
</feature>
<evidence type="ECO:0000256" key="6">
    <source>
        <dbReference type="ARBA" id="ARBA00023098"/>
    </source>
</evidence>
<keyword evidence="6" id="KW-0443">Lipid metabolism</keyword>
<keyword evidence="8" id="KW-0594">Phospholipid biosynthesis</keyword>
<dbReference type="InterPro" id="IPR008279">
    <property type="entry name" value="PEP-util_enz_mobile_dom"/>
</dbReference>
<keyword evidence="3" id="KW-0808">Transferase</keyword>
<dbReference type="SUPFAM" id="SSF56059">
    <property type="entry name" value="Glutathione synthetase ATP-binding domain-like"/>
    <property type="match status" value="1"/>
</dbReference>
<gene>
    <name evidence="13" type="ORF">HPC62_14585</name>
</gene>
<evidence type="ECO:0000313" key="13">
    <source>
        <dbReference type="EMBL" id="QKD84973.1"/>
    </source>
</evidence>
<reference evidence="13 14" key="1">
    <citation type="submission" date="2020-05" db="EMBL/GenBank/DDBJ databases">
        <title>Complete genome sequence of of a novel Thermoleptolyngbya strain isolated from hot springs of Ganzi, Sichuan China.</title>
        <authorList>
            <person name="Tang J."/>
            <person name="Daroch M."/>
            <person name="Li L."/>
            <person name="Waleron K."/>
            <person name="Waleron M."/>
            <person name="Waleron M."/>
        </authorList>
    </citation>
    <scope>NUCLEOTIDE SEQUENCE [LARGE SCALE GENOMIC DNA]</scope>
    <source>
        <strain evidence="13 14">PKUAC-SCTA183</strain>
    </source>
</reference>
<keyword evidence="13" id="KW-0670">Pyruvate</keyword>
<dbReference type="Pfam" id="PF02660">
    <property type="entry name" value="G3P_acyltransf"/>
    <property type="match status" value="1"/>
</dbReference>
<keyword evidence="4 10" id="KW-0812">Transmembrane</keyword>
<dbReference type="KEGG" id="theu:HPC62_14585"/>
<keyword evidence="2" id="KW-0444">Lipid biosynthesis</keyword>
<evidence type="ECO:0000313" key="14">
    <source>
        <dbReference type="Proteomes" id="UP000505210"/>
    </source>
</evidence>
<dbReference type="GO" id="GO:0043772">
    <property type="term" value="F:acyl-phosphate glycerol-3-phosphate acyltransferase activity"/>
    <property type="evidence" value="ECO:0007669"/>
    <property type="project" value="InterPro"/>
</dbReference>
<evidence type="ECO:0000256" key="9">
    <source>
        <dbReference type="ARBA" id="ARBA00023264"/>
    </source>
</evidence>
<proteinExistence type="predicted"/>
<feature type="transmembrane region" description="Helical" evidence="10">
    <location>
        <begin position="145"/>
        <end position="162"/>
    </location>
</feature>
<dbReference type="InterPro" id="IPR003811">
    <property type="entry name" value="G3P_acylTferase_PlsY"/>
</dbReference>